<evidence type="ECO:0000313" key="8">
    <source>
        <dbReference type="EMBL" id="CRY76209.1"/>
    </source>
</evidence>
<dbReference type="PROSITE" id="PS00107">
    <property type="entry name" value="PROTEIN_KINASE_ATP"/>
    <property type="match status" value="1"/>
</dbReference>
<dbReference type="Proteomes" id="UP000057820">
    <property type="component" value="Chromosome 1"/>
</dbReference>
<reference evidence="9" key="1">
    <citation type="submission" date="2015-03" db="EMBL/GenBank/DDBJ databases">
        <authorList>
            <consortium name="Pathogen Informatics"/>
        </authorList>
    </citation>
    <scope>NUCLEOTIDE SEQUENCE [LARGE SCALE GENOMIC DNA]</scope>
    <source>
        <strain evidence="9">NCTC11134</strain>
    </source>
</reference>
<dbReference type="PANTHER" id="PTHR43289">
    <property type="entry name" value="MITOGEN-ACTIVATED PROTEIN KINASE KINASE KINASE 20-RELATED"/>
    <property type="match status" value="1"/>
</dbReference>
<evidence type="ECO:0000259" key="7">
    <source>
        <dbReference type="PROSITE" id="PS50011"/>
    </source>
</evidence>
<dbReference type="KEGG" id="nfr:ERS450000_01734"/>
<dbReference type="Gene3D" id="1.10.510.10">
    <property type="entry name" value="Transferase(Phosphotransferase) domain 1"/>
    <property type="match status" value="1"/>
</dbReference>
<dbReference type="CDD" id="cd14014">
    <property type="entry name" value="STKc_PknB_like"/>
    <property type="match status" value="1"/>
</dbReference>
<proteinExistence type="predicted"/>
<feature type="binding site" evidence="5">
    <location>
        <position position="69"/>
    </location>
    <ligand>
        <name>ATP</name>
        <dbReference type="ChEBI" id="CHEBI:30616"/>
    </ligand>
</feature>
<keyword evidence="2 5" id="KW-0547">Nucleotide-binding</keyword>
<dbReference type="EMBL" id="LN868938">
    <property type="protein sequence ID" value="CRY76209.1"/>
    <property type="molecule type" value="Genomic_DNA"/>
</dbReference>
<accession>A0A0H5NLX3</accession>
<dbReference type="AlphaFoldDB" id="A0A0H5NLX3"/>
<dbReference type="InterPro" id="IPR000719">
    <property type="entry name" value="Prot_kinase_dom"/>
</dbReference>
<dbReference type="InterPro" id="IPR017441">
    <property type="entry name" value="Protein_kinase_ATP_BS"/>
</dbReference>
<feature type="region of interest" description="Disordered" evidence="6">
    <location>
        <begin position="477"/>
        <end position="516"/>
    </location>
</feature>
<dbReference type="PROSITE" id="PS50011">
    <property type="entry name" value="PROTEIN_KINASE_DOM"/>
    <property type="match status" value="1"/>
</dbReference>
<dbReference type="SMART" id="SM00220">
    <property type="entry name" value="S_TKc"/>
    <property type="match status" value="1"/>
</dbReference>
<name>A0A0H5NLX3_NOCFR</name>
<feature type="compositionally biased region" description="Basic and acidic residues" evidence="6">
    <location>
        <begin position="397"/>
        <end position="406"/>
    </location>
</feature>
<dbReference type="SUPFAM" id="SSF56112">
    <property type="entry name" value="Protein kinase-like (PK-like)"/>
    <property type="match status" value="1"/>
</dbReference>
<evidence type="ECO:0000256" key="4">
    <source>
        <dbReference type="ARBA" id="ARBA00022840"/>
    </source>
</evidence>
<feature type="domain" description="Protein kinase" evidence="7">
    <location>
        <begin position="41"/>
        <end position="292"/>
    </location>
</feature>
<dbReference type="PROSITE" id="PS00108">
    <property type="entry name" value="PROTEIN_KINASE_ST"/>
    <property type="match status" value="1"/>
</dbReference>
<dbReference type="Gene3D" id="3.30.200.20">
    <property type="entry name" value="Phosphorylase Kinase, domain 1"/>
    <property type="match status" value="1"/>
</dbReference>
<dbReference type="Pfam" id="PF00069">
    <property type="entry name" value="Pkinase"/>
    <property type="match status" value="1"/>
</dbReference>
<keyword evidence="3 8" id="KW-0418">Kinase</keyword>
<evidence type="ECO:0000256" key="3">
    <source>
        <dbReference type="ARBA" id="ARBA00022777"/>
    </source>
</evidence>
<dbReference type="InterPro" id="IPR011009">
    <property type="entry name" value="Kinase-like_dom_sf"/>
</dbReference>
<keyword evidence="1 8" id="KW-0808">Transferase</keyword>
<evidence type="ECO:0000256" key="5">
    <source>
        <dbReference type="PROSITE-ProRule" id="PRU10141"/>
    </source>
</evidence>
<dbReference type="GO" id="GO:0004674">
    <property type="term" value="F:protein serine/threonine kinase activity"/>
    <property type="evidence" value="ECO:0007669"/>
    <property type="project" value="UniProtKB-EC"/>
</dbReference>
<feature type="compositionally biased region" description="Gly residues" evidence="6">
    <location>
        <begin position="363"/>
        <end position="373"/>
    </location>
</feature>
<organism evidence="8 9">
    <name type="scientific">Nocardia farcinica</name>
    <dbReference type="NCBI Taxonomy" id="37329"/>
    <lineage>
        <taxon>Bacteria</taxon>
        <taxon>Bacillati</taxon>
        <taxon>Actinomycetota</taxon>
        <taxon>Actinomycetes</taxon>
        <taxon>Mycobacteriales</taxon>
        <taxon>Nocardiaceae</taxon>
        <taxon>Nocardia</taxon>
    </lineage>
</organism>
<evidence type="ECO:0000256" key="1">
    <source>
        <dbReference type="ARBA" id="ARBA00022679"/>
    </source>
</evidence>
<feature type="region of interest" description="Disordered" evidence="6">
    <location>
        <begin position="320"/>
        <end position="450"/>
    </location>
</feature>
<dbReference type="EC" id="2.7.11.1" evidence="8"/>
<evidence type="ECO:0000256" key="6">
    <source>
        <dbReference type="SAM" id="MobiDB-lite"/>
    </source>
</evidence>
<keyword evidence="4 5" id="KW-0067">ATP-binding</keyword>
<feature type="compositionally biased region" description="Polar residues" evidence="6">
    <location>
        <begin position="382"/>
        <end position="396"/>
    </location>
</feature>
<dbReference type="GO" id="GO:0005524">
    <property type="term" value="F:ATP binding"/>
    <property type="evidence" value="ECO:0007669"/>
    <property type="project" value="UniProtKB-UniRule"/>
</dbReference>
<sequence>MVRVADAIGGWVAFRGSIGSKGTRYAMQPLGLDDPRRIGDYRLLGVLGAGGMGRVYLGRSAGGRTVAVKVIRPDLVADPEFRTRFQREVAAARRVGSSCTAPVLDADVAANPPWLATGYVAGLALSDAVERFGPLGEHSLLVLAHGLAEALIAVHAAGVVHRDLKPSNVLLALDGPKVIDFGIARAMDDTSLTTTGKVIGSPAFMSPEQVTGEPIGPAGDMFALGGVLAYAAAGQGPFGTGDTVQLLWRVVYEEPRIEAVPPRLRPVVAACLAKNPADRPTPRQVLDQLTALGLPDRAGWLPAPVLEDVSARAVRLLDLDSEPDDGYGEPTRAAAIPSGHGTAPSHPGTARFPQDDPYRQSSGGYGTAAGQGTGAQPESGRYGTTPTGWHTHTAHSGSDRSVDRNHSVPQGYSAHSPHGRQHGSGAGRTDATALHRPSTAHEPSTRRSGRRGPLVAALVVVGTAVAAGAFVIGTQLRDQPPHENAGAPPSAQVAEPTEAAPTTTAATSTTTAPESAVPAEFVGTWRGTAADGLVAFDIELVIDEGEVGAEVARSANTGKLIGQRCSRVERLTEANPQQLTFVARLADDSPRDCRDEGAVTTVRLQPDGSLAYSTPGLFGGSIAGILRRG</sequence>
<dbReference type="PANTHER" id="PTHR43289:SF34">
    <property type="entry name" value="SERINE_THREONINE-PROTEIN KINASE YBDM-RELATED"/>
    <property type="match status" value="1"/>
</dbReference>
<feature type="compositionally biased region" description="Low complexity" evidence="6">
    <location>
        <begin position="493"/>
        <end position="516"/>
    </location>
</feature>
<protein>
    <submittedName>
        <fullName evidence="8">Serine/threonine-protein kinase AfsK</fullName>
        <ecNumber evidence="8">2.7.11.1</ecNumber>
    </submittedName>
</protein>
<evidence type="ECO:0000313" key="9">
    <source>
        <dbReference type="Proteomes" id="UP000057820"/>
    </source>
</evidence>
<dbReference type="InterPro" id="IPR008271">
    <property type="entry name" value="Ser/Thr_kinase_AS"/>
</dbReference>
<evidence type="ECO:0000256" key="2">
    <source>
        <dbReference type="ARBA" id="ARBA00022741"/>
    </source>
</evidence>
<gene>
    <name evidence="8" type="primary">afsK</name>
    <name evidence="8" type="ORF">ERS450000_01734</name>
</gene>